<organism evidence="2 3">
    <name type="scientific">Nonomuraea dietziae</name>
    <dbReference type="NCBI Taxonomy" id="65515"/>
    <lineage>
        <taxon>Bacteria</taxon>
        <taxon>Bacillati</taxon>
        <taxon>Actinomycetota</taxon>
        <taxon>Actinomycetes</taxon>
        <taxon>Streptosporangiales</taxon>
        <taxon>Streptosporangiaceae</taxon>
        <taxon>Nonomuraea</taxon>
    </lineage>
</organism>
<accession>A0A7W5YP35</accession>
<evidence type="ECO:0000313" key="3">
    <source>
        <dbReference type="Proteomes" id="UP000579945"/>
    </source>
</evidence>
<keyword evidence="1" id="KW-0472">Membrane</keyword>
<sequence length="63" mass="6916">MLASGLAARVLVLALMDLANDVFSWVRLAFTAAIFVLAYSACVAVVFARSRRNRTVAGNRSRW</sequence>
<evidence type="ECO:0000313" key="2">
    <source>
        <dbReference type="EMBL" id="MBB3728107.1"/>
    </source>
</evidence>
<keyword evidence="3" id="KW-1185">Reference proteome</keyword>
<reference evidence="2 3" key="1">
    <citation type="submission" date="2020-08" db="EMBL/GenBank/DDBJ databases">
        <title>Sequencing the genomes of 1000 actinobacteria strains.</title>
        <authorList>
            <person name="Klenk H.-P."/>
        </authorList>
    </citation>
    <scope>NUCLEOTIDE SEQUENCE [LARGE SCALE GENOMIC DNA]</scope>
    <source>
        <strain evidence="2 3">DSM 44320</strain>
    </source>
</reference>
<dbReference type="Proteomes" id="UP000579945">
    <property type="component" value="Unassembled WGS sequence"/>
</dbReference>
<gene>
    <name evidence="2" type="ORF">FHR33_003967</name>
</gene>
<comment type="caution">
    <text evidence="2">The sequence shown here is derived from an EMBL/GenBank/DDBJ whole genome shotgun (WGS) entry which is preliminary data.</text>
</comment>
<dbReference type="AlphaFoldDB" id="A0A7W5YP35"/>
<proteinExistence type="predicted"/>
<evidence type="ECO:0000256" key="1">
    <source>
        <dbReference type="SAM" id="Phobius"/>
    </source>
</evidence>
<name>A0A7W5YP35_9ACTN</name>
<feature type="transmembrane region" description="Helical" evidence="1">
    <location>
        <begin position="29"/>
        <end position="48"/>
    </location>
</feature>
<dbReference type="EMBL" id="JACIBV010000001">
    <property type="protein sequence ID" value="MBB3728107.1"/>
    <property type="molecule type" value="Genomic_DNA"/>
</dbReference>
<keyword evidence="1" id="KW-1133">Transmembrane helix</keyword>
<protein>
    <submittedName>
        <fullName evidence="2">Uncharacterized protein</fullName>
    </submittedName>
</protein>
<keyword evidence="1" id="KW-0812">Transmembrane</keyword>